<sequence>MIGSADDRGLAGAFRRIARASVLRVAAVCALALPLAGCATPPTTRDMFGEYLRSTDVVGDEFQSANTQARVATFASMGSPEELIGRLMAPRPCSASGCVRPWREGGSGKPPAALDAANAISGPKGKVYERKILVKRDDDKLELIALYLVHKADGAKVLVDSKKELHTGGLDGFRENNDVLGSDDFMLVTRDITAVSGKSEIVVVSGHTPPSRKPWLIGGGVVLVLVVAAWVITRRVRGTRSAGT</sequence>
<reference evidence="2 3" key="1">
    <citation type="submission" date="2019-05" db="EMBL/GenBank/DDBJ databases">
        <title>Draft genome sequence of Actinomadura sp. 14C53.</title>
        <authorList>
            <person name="Saricaoglu S."/>
            <person name="Isik K."/>
        </authorList>
    </citation>
    <scope>NUCLEOTIDE SEQUENCE [LARGE SCALE GENOMIC DNA]</scope>
    <source>
        <strain evidence="2 3">14C53</strain>
    </source>
</reference>
<comment type="caution">
    <text evidence="2">The sequence shown here is derived from an EMBL/GenBank/DDBJ whole genome shotgun (WGS) entry which is preliminary data.</text>
</comment>
<dbReference type="Proteomes" id="UP000309174">
    <property type="component" value="Unassembled WGS sequence"/>
</dbReference>
<dbReference type="AlphaFoldDB" id="A0A5C4J8M0"/>
<dbReference type="EMBL" id="VCKW01000111">
    <property type="protein sequence ID" value="TMQ96171.1"/>
    <property type="molecule type" value="Genomic_DNA"/>
</dbReference>
<organism evidence="2 3">
    <name type="scientific">Actinomadura soli</name>
    <dbReference type="NCBI Taxonomy" id="2508997"/>
    <lineage>
        <taxon>Bacteria</taxon>
        <taxon>Bacillati</taxon>
        <taxon>Actinomycetota</taxon>
        <taxon>Actinomycetes</taxon>
        <taxon>Streptosporangiales</taxon>
        <taxon>Thermomonosporaceae</taxon>
        <taxon>Actinomadura</taxon>
    </lineage>
</organism>
<keyword evidence="1" id="KW-1133">Transmembrane helix</keyword>
<keyword evidence="1" id="KW-0472">Membrane</keyword>
<keyword evidence="3" id="KW-1185">Reference proteome</keyword>
<proteinExistence type="predicted"/>
<evidence type="ECO:0000313" key="3">
    <source>
        <dbReference type="Proteomes" id="UP000309174"/>
    </source>
</evidence>
<gene>
    <name evidence="2" type="ORF">ETD83_21625</name>
</gene>
<evidence type="ECO:0000256" key="1">
    <source>
        <dbReference type="SAM" id="Phobius"/>
    </source>
</evidence>
<accession>A0A5C4J8M0</accession>
<dbReference type="OrthoDB" id="3472201at2"/>
<dbReference type="RefSeq" id="WP_138646961.1">
    <property type="nucleotide sequence ID" value="NZ_VCKW01000111.1"/>
</dbReference>
<feature type="transmembrane region" description="Helical" evidence="1">
    <location>
        <begin position="215"/>
        <end position="232"/>
    </location>
</feature>
<protein>
    <submittedName>
        <fullName evidence="2">Uncharacterized protein</fullName>
    </submittedName>
</protein>
<keyword evidence="1" id="KW-0812">Transmembrane</keyword>
<name>A0A5C4J8M0_9ACTN</name>
<evidence type="ECO:0000313" key="2">
    <source>
        <dbReference type="EMBL" id="TMQ96171.1"/>
    </source>
</evidence>